<dbReference type="PANTHER" id="PTHR21290:SF62">
    <property type="entry name" value="PHOSPHATIDYLINOSITOL:CERAMIDE INOSITOLPHOSPHOTRANSFERASE 1-RELATED"/>
    <property type="match status" value="1"/>
</dbReference>
<dbReference type="PANTHER" id="PTHR21290">
    <property type="entry name" value="SPHINGOMYELIN SYNTHETASE"/>
    <property type="match status" value="1"/>
</dbReference>
<sequence length="96" mass="10931">MDFFTGCGDLIFSSHTLIVLNIALTVRHYSESKAVKIFVWALVIMLVPLIIAGRHHYTVDVVIASYVVPLVWNFILSFNDPKFPVLSSDNFFLEQE</sequence>
<proteinExistence type="inferred from homology"/>
<gene>
    <name evidence="11" type="ORF">MHBO_003612</name>
</gene>
<protein>
    <recommendedName>
        <fullName evidence="10">Sphingomyelin synthase-like domain-containing protein</fullName>
    </recommendedName>
</protein>
<name>A0ABV2AQZ7_9EUKA</name>
<evidence type="ECO:0000256" key="7">
    <source>
        <dbReference type="ARBA" id="ARBA00023098"/>
    </source>
</evidence>
<evidence type="ECO:0000256" key="1">
    <source>
        <dbReference type="ARBA" id="ARBA00004141"/>
    </source>
</evidence>
<keyword evidence="4 9" id="KW-0812">Transmembrane</keyword>
<evidence type="ECO:0000256" key="2">
    <source>
        <dbReference type="ARBA" id="ARBA00005441"/>
    </source>
</evidence>
<reference evidence="11 12" key="1">
    <citation type="journal article" date="2024" name="BMC Biol.">
        <title>Comparative genomics of Ascetosporea gives new insight into the evolutionary basis for animal parasitism in Rhizaria.</title>
        <authorList>
            <person name="Hiltunen Thoren M."/>
            <person name="Onut-Brannstrom I."/>
            <person name="Alfjorden A."/>
            <person name="Peckova H."/>
            <person name="Swords F."/>
            <person name="Hooper C."/>
            <person name="Holzer A.S."/>
            <person name="Bass D."/>
            <person name="Burki F."/>
        </authorList>
    </citation>
    <scope>NUCLEOTIDE SEQUENCE [LARGE SCALE GENOMIC DNA]</scope>
    <source>
        <strain evidence="11">20-A016</strain>
    </source>
</reference>
<dbReference type="EMBL" id="JBDODL010002207">
    <property type="protein sequence ID" value="MES1922096.1"/>
    <property type="molecule type" value="Genomic_DNA"/>
</dbReference>
<comment type="subcellular location">
    <subcellularLocation>
        <location evidence="1">Membrane</location>
        <topology evidence="1">Multi-pass membrane protein</topology>
    </subcellularLocation>
</comment>
<dbReference type="InterPro" id="IPR025749">
    <property type="entry name" value="Sphingomyelin_synth-like_dom"/>
</dbReference>
<evidence type="ECO:0000256" key="4">
    <source>
        <dbReference type="ARBA" id="ARBA00022692"/>
    </source>
</evidence>
<evidence type="ECO:0000256" key="6">
    <source>
        <dbReference type="ARBA" id="ARBA00022989"/>
    </source>
</evidence>
<evidence type="ECO:0000313" key="11">
    <source>
        <dbReference type="EMBL" id="MES1922096.1"/>
    </source>
</evidence>
<keyword evidence="8 9" id="KW-0472">Membrane</keyword>
<keyword evidence="7" id="KW-0443">Lipid metabolism</keyword>
<dbReference type="Proteomes" id="UP001439008">
    <property type="component" value="Unassembled WGS sequence"/>
</dbReference>
<dbReference type="InterPro" id="IPR045221">
    <property type="entry name" value="Sphingomyelin_synth-like"/>
</dbReference>
<comment type="similarity">
    <text evidence="2">Belongs to the sphingomyelin synthase family.</text>
</comment>
<keyword evidence="6 9" id="KW-1133">Transmembrane helix</keyword>
<keyword evidence="12" id="KW-1185">Reference proteome</keyword>
<evidence type="ECO:0000259" key="10">
    <source>
        <dbReference type="Pfam" id="PF14360"/>
    </source>
</evidence>
<keyword evidence="3" id="KW-0808">Transferase</keyword>
<comment type="caution">
    <text evidence="11">The sequence shown here is derived from an EMBL/GenBank/DDBJ whole genome shotgun (WGS) entry which is preliminary data.</text>
</comment>
<accession>A0ABV2AQZ7</accession>
<evidence type="ECO:0000256" key="9">
    <source>
        <dbReference type="SAM" id="Phobius"/>
    </source>
</evidence>
<evidence type="ECO:0000256" key="5">
    <source>
        <dbReference type="ARBA" id="ARBA00022919"/>
    </source>
</evidence>
<organism evidence="11 12">
    <name type="scientific">Bonamia ostreae</name>
    <dbReference type="NCBI Taxonomy" id="126728"/>
    <lineage>
        <taxon>Eukaryota</taxon>
        <taxon>Sar</taxon>
        <taxon>Rhizaria</taxon>
        <taxon>Endomyxa</taxon>
        <taxon>Ascetosporea</taxon>
        <taxon>Haplosporida</taxon>
        <taxon>Bonamia</taxon>
    </lineage>
</organism>
<feature type="transmembrane region" description="Helical" evidence="9">
    <location>
        <begin position="61"/>
        <end position="78"/>
    </location>
</feature>
<keyword evidence="5" id="KW-0746">Sphingolipid metabolism</keyword>
<feature type="domain" description="Sphingomyelin synthase-like" evidence="10">
    <location>
        <begin position="6"/>
        <end position="74"/>
    </location>
</feature>
<evidence type="ECO:0000256" key="8">
    <source>
        <dbReference type="ARBA" id="ARBA00023136"/>
    </source>
</evidence>
<dbReference type="Pfam" id="PF14360">
    <property type="entry name" value="PAP2_C"/>
    <property type="match status" value="1"/>
</dbReference>
<evidence type="ECO:0000256" key="3">
    <source>
        <dbReference type="ARBA" id="ARBA00022679"/>
    </source>
</evidence>
<feature type="transmembrane region" description="Helical" evidence="9">
    <location>
        <begin position="37"/>
        <end position="55"/>
    </location>
</feature>
<evidence type="ECO:0000313" key="12">
    <source>
        <dbReference type="Proteomes" id="UP001439008"/>
    </source>
</evidence>